<dbReference type="Proteomes" id="UP000694410">
    <property type="component" value="Unplaced"/>
</dbReference>
<sequence>MFCNLHCVKCTLRSCAAITNPSNLPHTLCSDSFQHTWRCHLVLQVSSEVSVLHLSGSGTSICADDSIPRHPSV</sequence>
<reference evidence="1" key="1">
    <citation type="submission" date="2025-08" db="UniProtKB">
        <authorList>
            <consortium name="Ensembl"/>
        </authorList>
    </citation>
    <scope>IDENTIFICATION</scope>
</reference>
<keyword evidence="2" id="KW-1185">Reference proteome</keyword>
<organism evidence="1 2">
    <name type="scientific">Cyanistes caeruleus</name>
    <name type="common">Eurasian blue tit</name>
    <name type="synonym">Parus caeruleus</name>
    <dbReference type="NCBI Taxonomy" id="156563"/>
    <lineage>
        <taxon>Eukaryota</taxon>
        <taxon>Metazoa</taxon>
        <taxon>Chordata</taxon>
        <taxon>Craniata</taxon>
        <taxon>Vertebrata</taxon>
        <taxon>Euteleostomi</taxon>
        <taxon>Archelosauria</taxon>
        <taxon>Archosauria</taxon>
        <taxon>Dinosauria</taxon>
        <taxon>Saurischia</taxon>
        <taxon>Theropoda</taxon>
        <taxon>Coelurosauria</taxon>
        <taxon>Aves</taxon>
        <taxon>Neognathae</taxon>
        <taxon>Neoaves</taxon>
        <taxon>Telluraves</taxon>
        <taxon>Australaves</taxon>
        <taxon>Passeriformes</taxon>
        <taxon>Paridae</taxon>
        <taxon>Cyanistes</taxon>
    </lineage>
</organism>
<dbReference type="AlphaFoldDB" id="A0A8C0ZGK4"/>
<evidence type="ECO:0000313" key="1">
    <source>
        <dbReference type="Ensembl" id="ENSCCEP00000018761.1"/>
    </source>
</evidence>
<protein>
    <submittedName>
        <fullName evidence="1">Uncharacterized protein</fullName>
    </submittedName>
</protein>
<evidence type="ECO:0000313" key="2">
    <source>
        <dbReference type="Proteomes" id="UP000694410"/>
    </source>
</evidence>
<reference evidence="1" key="2">
    <citation type="submission" date="2025-09" db="UniProtKB">
        <authorList>
            <consortium name="Ensembl"/>
        </authorList>
    </citation>
    <scope>IDENTIFICATION</scope>
</reference>
<dbReference type="Ensembl" id="ENSCCET00000028660.1">
    <property type="protein sequence ID" value="ENSCCEP00000018761.1"/>
    <property type="gene ID" value="ENSCCEG00000017165.1"/>
</dbReference>
<accession>A0A8C0ZGK4</accession>
<proteinExistence type="predicted"/>
<name>A0A8C0ZGK4_CYACU</name>